<feature type="transmembrane region" description="Helical" evidence="1">
    <location>
        <begin position="51"/>
        <end position="70"/>
    </location>
</feature>
<reference evidence="2 3" key="1">
    <citation type="submission" date="2019-08" db="EMBL/GenBank/DDBJ databases">
        <title>Deep-cultivation of Planctomycetes and their phenomic and genomic characterization uncovers novel biology.</title>
        <authorList>
            <person name="Wiegand S."/>
            <person name="Jogler M."/>
            <person name="Boedeker C."/>
            <person name="Pinto D."/>
            <person name="Vollmers J."/>
            <person name="Rivas-Marin E."/>
            <person name="Kohn T."/>
            <person name="Peeters S.H."/>
            <person name="Heuer A."/>
            <person name="Rast P."/>
            <person name="Oberbeckmann S."/>
            <person name="Bunk B."/>
            <person name="Jeske O."/>
            <person name="Meyerdierks A."/>
            <person name="Storesund J.E."/>
            <person name="Kallscheuer N."/>
            <person name="Luecker S."/>
            <person name="Lage O.M."/>
            <person name="Pohl T."/>
            <person name="Merkel B.J."/>
            <person name="Hornburger P."/>
            <person name="Mueller R.-W."/>
            <person name="Bruemmer F."/>
            <person name="Labrenz M."/>
            <person name="Spormann A.M."/>
            <person name="Op den Camp H."/>
            <person name="Overmann J."/>
            <person name="Amann R."/>
            <person name="Jetten M.S.M."/>
            <person name="Mascher T."/>
            <person name="Medema M.H."/>
            <person name="Devos D.P."/>
            <person name="Kaster A.-K."/>
            <person name="Ovreas L."/>
            <person name="Rohde M."/>
            <person name="Galperin M.Y."/>
            <person name="Jogler C."/>
        </authorList>
    </citation>
    <scope>NUCLEOTIDE SEQUENCE [LARGE SCALE GENOMIC DNA]</scope>
    <source>
        <strain evidence="2 3">OJF2</strain>
    </source>
</reference>
<evidence type="ECO:0000256" key="1">
    <source>
        <dbReference type="SAM" id="Phobius"/>
    </source>
</evidence>
<feature type="transmembrane region" description="Helical" evidence="1">
    <location>
        <begin position="217"/>
        <end position="242"/>
    </location>
</feature>
<feature type="transmembrane region" description="Helical" evidence="1">
    <location>
        <begin position="254"/>
        <end position="272"/>
    </location>
</feature>
<feature type="transmembrane region" description="Helical" evidence="1">
    <location>
        <begin position="279"/>
        <end position="300"/>
    </location>
</feature>
<organism evidence="2 3">
    <name type="scientific">Aquisphaera giovannonii</name>
    <dbReference type="NCBI Taxonomy" id="406548"/>
    <lineage>
        <taxon>Bacteria</taxon>
        <taxon>Pseudomonadati</taxon>
        <taxon>Planctomycetota</taxon>
        <taxon>Planctomycetia</taxon>
        <taxon>Isosphaerales</taxon>
        <taxon>Isosphaeraceae</taxon>
        <taxon>Aquisphaera</taxon>
    </lineage>
</organism>
<keyword evidence="1" id="KW-0472">Membrane</keyword>
<feature type="transmembrane region" description="Helical" evidence="1">
    <location>
        <begin position="141"/>
        <end position="165"/>
    </location>
</feature>
<evidence type="ECO:0000313" key="2">
    <source>
        <dbReference type="EMBL" id="QEH32704.1"/>
    </source>
</evidence>
<feature type="transmembrane region" description="Helical" evidence="1">
    <location>
        <begin position="20"/>
        <end position="39"/>
    </location>
</feature>
<feature type="transmembrane region" description="Helical" evidence="1">
    <location>
        <begin position="112"/>
        <end position="129"/>
    </location>
</feature>
<dbReference type="Proteomes" id="UP000324233">
    <property type="component" value="Chromosome"/>
</dbReference>
<evidence type="ECO:0000313" key="3">
    <source>
        <dbReference type="Proteomes" id="UP000324233"/>
    </source>
</evidence>
<dbReference type="KEGG" id="agv:OJF2_11830"/>
<evidence type="ECO:0008006" key="4">
    <source>
        <dbReference type="Google" id="ProtNLM"/>
    </source>
</evidence>
<accession>A0A5B9VX92</accession>
<proteinExistence type="predicted"/>
<feature type="transmembrane region" description="Helical" evidence="1">
    <location>
        <begin position="82"/>
        <end position="106"/>
    </location>
</feature>
<dbReference type="AlphaFoldDB" id="A0A5B9VX92"/>
<keyword evidence="1" id="KW-0812">Transmembrane</keyword>
<gene>
    <name evidence="2" type="ORF">OJF2_11830</name>
</gene>
<feature type="transmembrane region" description="Helical" evidence="1">
    <location>
        <begin position="177"/>
        <end position="210"/>
    </location>
</feature>
<sequence>MTAMPDSIATLQFYPRRSALRRYFALWYFTILLMVWNLLGHLYLGFEQSDLQPLVGLATAIGLQFLLEWIDARAAGRRPRFAGSWADFVNFLPPAIIPGLAVPMLLFPNERLIPIMFGVGLAIGSKVLFRAPVGDGKTQHIFNPSNLGIVASLLLFPSIGVAPPYHFTENLTGMWHWALPLFVLATGLVVHGLFTGRLVLVLTWLAAFVIQGQLRAWYFGTSWIVPLTPMTSAAFMVFTLYMIPDPATTPVQPLRQALFAMAIAAVYGLLLVNHMVYGLFIALVVVCGLRGAGLYAWAAWQSLRPAPTEGGSLQPEMAGVARQLSAS</sequence>
<keyword evidence="1" id="KW-1133">Transmembrane helix</keyword>
<dbReference type="EMBL" id="CP042997">
    <property type="protein sequence ID" value="QEH32704.1"/>
    <property type="molecule type" value="Genomic_DNA"/>
</dbReference>
<keyword evidence="3" id="KW-1185">Reference proteome</keyword>
<protein>
    <recommendedName>
        <fullName evidence="4">Enediyne biosynthesis protein UnbU</fullName>
    </recommendedName>
</protein>
<name>A0A5B9VX92_9BACT</name>